<name>A0ABN6T994_9BURK</name>
<accession>A0ABN6T994</accession>
<reference evidence="3" key="1">
    <citation type="submission" date="2022-11" db="EMBL/GenBank/DDBJ databases">
        <title>Isolation and characterization of PLA-degrading bacterium Massilia sp. from Antarctic soil.</title>
        <authorList>
            <person name="Sato K."/>
            <person name="Gomez-Fuentes C."/>
            <person name="Ahmad S.A."/>
            <person name="Zulkharnain A."/>
        </authorList>
    </citation>
    <scope>NUCLEOTIDE SEQUENCE</scope>
    <source>
        <strain evidence="3">N-3</strain>
    </source>
</reference>
<feature type="compositionally biased region" description="Basic residues" evidence="1">
    <location>
        <begin position="144"/>
        <end position="154"/>
    </location>
</feature>
<feature type="region of interest" description="Disordered" evidence="1">
    <location>
        <begin position="121"/>
        <end position="154"/>
    </location>
</feature>
<feature type="compositionally biased region" description="Basic and acidic residues" evidence="1">
    <location>
        <begin position="121"/>
        <end position="143"/>
    </location>
</feature>
<evidence type="ECO:0000256" key="2">
    <source>
        <dbReference type="SAM" id="SignalP"/>
    </source>
</evidence>
<evidence type="ECO:0000256" key="1">
    <source>
        <dbReference type="SAM" id="MobiDB-lite"/>
    </source>
</evidence>
<keyword evidence="4" id="KW-1185">Reference proteome</keyword>
<evidence type="ECO:0000313" key="4">
    <source>
        <dbReference type="Proteomes" id="UP001163336"/>
    </source>
</evidence>
<organism evidence="3 4">
    <name type="scientific">Massilia varians</name>
    <dbReference type="NCBI Taxonomy" id="457921"/>
    <lineage>
        <taxon>Bacteria</taxon>
        <taxon>Pseudomonadati</taxon>
        <taxon>Pseudomonadota</taxon>
        <taxon>Betaproteobacteria</taxon>
        <taxon>Burkholderiales</taxon>
        <taxon>Oxalobacteraceae</taxon>
        <taxon>Telluria group</taxon>
        <taxon>Massilia</taxon>
    </lineage>
</organism>
<dbReference type="Proteomes" id="UP001163336">
    <property type="component" value="Chromosome"/>
</dbReference>
<dbReference type="RefSeq" id="WP_281914190.1">
    <property type="nucleotide sequence ID" value="NZ_AP026966.1"/>
</dbReference>
<evidence type="ECO:0000313" key="3">
    <source>
        <dbReference type="EMBL" id="BDT58757.1"/>
    </source>
</evidence>
<dbReference type="EMBL" id="AP026966">
    <property type="protein sequence ID" value="BDT58757.1"/>
    <property type="molecule type" value="Genomic_DNA"/>
</dbReference>
<gene>
    <name evidence="3" type="ORF">MasN3_22510</name>
</gene>
<sequence length="154" mass="17469">MKALILSAALAAASFPALAQTNVSISVGQPGFYGRIDLGDGYRSYGPPPVYVAEPVIIERRHRVRAEPVYLRVPPGHRKNWSKHCRKYGACGQPVLFVQDRWYSDVYVPRYREVHYRERYDDRGHGRGHHGERGHGRDHDRGHGHGKGHGRGHD</sequence>
<protein>
    <submittedName>
        <fullName evidence="3">Uncharacterized protein</fullName>
    </submittedName>
</protein>
<proteinExistence type="predicted"/>
<feature type="signal peptide" evidence="2">
    <location>
        <begin position="1"/>
        <end position="19"/>
    </location>
</feature>
<keyword evidence="2" id="KW-0732">Signal</keyword>
<feature type="chain" id="PRO_5045077434" evidence="2">
    <location>
        <begin position="20"/>
        <end position="154"/>
    </location>
</feature>